<proteinExistence type="predicted"/>
<keyword evidence="2" id="KW-1185">Reference proteome</keyword>
<dbReference type="EMBL" id="CP003837">
    <property type="protein sequence ID" value="AGH44494.1"/>
    <property type="molecule type" value="Genomic_DNA"/>
</dbReference>
<evidence type="ECO:0000313" key="2">
    <source>
        <dbReference type="Proteomes" id="UP000011864"/>
    </source>
</evidence>
<dbReference type="STRING" id="1129794.C427_2385"/>
<dbReference type="RefSeq" id="WP_007636541.1">
    <property type="nucleotide sequence ID" value="NZ_BAES01000025.1"/>
</dbReference>
<evidence type="ECO:0000313" key="1">
    <source>
        <dbReference type="EMBL" id="AGH44494.1"/>
    </source>
</evidence>
<sequence length="149" mass="16944">MTKPIKVAGIFRVDGVTLILCKKIVTKKLEIWLPKGGNLTPEIYEAKFNQEVSALLEGMKPKAISKEFDTPESARKYIEILKRSTPALEYRDLRIMINVASMDKSGGIKRNKKTFKPTMTWKPYDPDFDYSQIINALGDETVQNYLKAA</sequence>
<accession>K6YVV2</accession>
<reference evidence="1 2" key="1">
    <citation type="journal article" date="2013" name="Genome Announc.">
        <title>Complete Genome Sequence of Glaciecola psychrophila Strain 170T.</title>
        <authorList>
            <person name="Yin J."/>
            <person name="Chen J."/>
            <person name="Liu G."/>
            <person name="Yu Y."/>
            <person name="Song L."/>
            <person name="Wang X."/>
            <person name="Qu X."/>
        </authorList>
    </citation>
    <scope>NUCLEOTIDE SEQUENCE [LARGE SCALE GENOMIC DNA]</scope>
    <source>
        <strain evidence="1 2">170</strain>
    </source>
</reference>
<dbReference type="PATRIC" id="fig|1129794.4.peg.2365"/>
<dbReference type="Proteomes" id="UP000011864">
    <property type="component" value="Chromosome"/>
</dbReference>
<protein>
    <submittedName>
        <fullName evidence="1">Uncharacterized protein</fullName>
    </submittedName>
</protein>
<name>K6YVV2_9ALTE</name>
<dbReference type="HOGENOM" id="CLU_1747884_0_0_6"/>
<organism evidence="1 2">
    <name type="scientific">Paraglaciecola psychrophila 170</name>
    <dbReference type="NCBI Taxonomy" id="1129794"/>
    <lineage>
        <taxon>Bacteria</taxon>
        <taxon>Pseudomonadati</taxon>
        <taxon>Pseudomonadota</taxon>
        <taxon>Gammaproteobacteria</taxon>
        <taxon>Alteromonadales</taxon>
        <taxon>Alteromonadaceae</taxon>
        <taxon>Paraglaciecola</taxon>
    </lineage>
</organism>
<dbReference type="KEGG" id="gps:C427_2385"/>
<dbReference type="AlphaFoldDB" id="K6YVV2"/>
<gene>
    <name evidence="1" type="ORF">C427_2385</name>
</gene>